<dbReference type="GO" id="GO:0009103">
    <property type="term" value="P:lipopolysaccharide biosynthetic process"/>
    <property type="evidence" value="ECO:0007669"/>
    <property type="project" value="TreeGrafter"/>
</dbReference>
<keyword evidence="4" id="KW-1185">Reference proteome</keyword>
<gene>
    <name evidence="3" type="ORF">GU243_19740</name>
</gene>
<evidence type="ECO:0000256" key="1">
    <source>
        <dbReference type="ARBA" id="ARBA00022679"/>
    </source>
</evidence>
<keyword evidence="1 3" id="KW-0808">Transferase</keyword>
<dbReference type="EMBL" id="CP047898">
    <property type="protein sequence ID" value="QHK21557.1"/>
    <property type="molecule type" value="Genomic_DNA"/>
</dbReference>
<dbReference type="Gene3D" id="3.40.50.2000">
    <property type="entry name" value="Glycogen Phosphorylase B"/>
    <property type="match status" value="1"/>
</dbReference>
<dbReference type="KEGG" id="psey:GU243_19740"/>
<dbReference type="SUPFAM" id="SSF53756">
    <property type="entry name" value="UDP-Glycosyltransferase/glycogen phosphorylase"/>
    <property type="match status" value="1"/>
</dbReference>
<dbReference type="PANTHER" id="PTHR46401:SF2">
    <property type="entry name" value="GLYCOSYLTRANSFERASE WBBK-RELATED"/>
    <property type="match status" value="1"/>
</dbReference>
<dbReference type="AlphaFoldDB" id="A0A6P1NS00"/>
<dbReference type="InterPro" id="IPR001296">
    <property type="entry name" value="Glyco_trans_1"/>
</dbReference>
<proteinExistence type="predicted"/>
<organism evidence="3 4">
    <name type="scientific">Pseudarthrobacter psychrotolerans</name>
    <dbReference type="NCBI Taxonomy" id="2697569"/>
    <lineage>
        <taxon>Bacteria</taxon>
        <taxon>Bacillati</taxon>
        <taxon>Actinomycetota</taxon>
        <taxon>Actinomycetes</taxon>
        <taxon>Micrococcales</taxon>
        <taxon>Micrococcaceae</taxon>
        <taxon>Pseudarthrobacter</taxon>
    </lineage>
</organism>
<protein>
    <submittedName>
        <fullName evidence="3">Glycosyltransferase</fullName>
    </submittedName>
</protein>
<accession>A0A6P1NS00</accession>
<feature type="domain" description="Glycosyl transferase family 1" evidence="2">
    <location>
        <begin position="166"/>
        <end position="281"/>
    </location>
</feature>
<dbReference type="PANTHER" id="PTHR46401">
    <property type="entry name" value="GLYCOSYLTRANSFERASE WBBK-RELATED"/>
    <property type="match status" value="1"/>
</dbReference>
<dbReference type="Pfam" id="PF00534">
    <property type="entry name" value="Glycos_transf_1"/>
    <property type="match status" value="1"/>
</dbReference>
<dbReference type="GO" id="GO:0016757">
    <property type="term" value="F:glycosyltransferase activity"/>
    <property type="evidence" value="ECO:0007669"/>
    <property type="project" value="InterPro"/>
</dbReference>
<evidence type="ECO:0000313" key="4">
    <source>
        <dbReference type="Proteomes" id="UP000464186"/>
    </source>
</evidence>
<dbReference type="Proteomes" id="UP000464186">
    <property type="component" value="Chromosome"/>
</dbReference>
<evidence type="ECO:0000259" key="2">
    <source>
        <dbReference type="Pfam" id="PF00534"/>
    </source>
</evidence>
<reference evidence="3 4" key="1">
    <citation type="submission" date="2020-01" db="EMBL/GenBank/DDBJ databases">
        <title>Pseudarthrobacter psychrotolerans sp. nov., isolated from antarctic soil.</title>
        <authorList>
            <person name="Shin Y."/>
            <person name="Park W."/>
        </authorList>
    </citation>
    <scope>NUCLEOTIDE SEQUENCE [LARGE SCALE GENOMIC DNA]</scope>
    <source>
        <strain evidence="3 4">YJ56</strain>
    </source>
</reference>
<evidence type="ECO:0000313" key="3">
    <source>
        <dbReference type="EMBL" id="QHK21557.1"/>
    </source>
</evidence>
<sequence length="398" mass="40566">MPVRFLVPANIRHNSGGNVYNARLTQGLRTLGVAVEVLAVDGSWPDSSARERRRLGGLLGAWGPGTGQPRSDTTLETVTLVDGLIACGAPAELEYAAAAGQHTWVLQHMPSPSHPDGEGRALRAAAGVICTSSSAAASATEKHGLPASRVALPGTDPAPVAPGSAPPHIVAVAALLPNKDQLLTVAALARLQDLTWTASLVGTDAADPAYAAQVRAAIASYGMEDRVRVTGQLAGTALADEWNRTDLSLLVSRAEAFGLVVTESLARGIPVIVREGTGAVDALGLACRLVGRPAGALDGERGGERDGGSYAVPGAAVGLAGPGDSGHEDSRAGVLAAVIRQWLLDGTLRAGWRAAALSAREQLPGWDCTARNVFEILGVPAKEVHAVAPTAAGNAGAQ</sequence>
<name>A0A6P1NS00_9MICC</name>